<feature type="chain" id="PRO_5035952855" description="UDP-glucuronosyltransferase" evidence="6">
    <location>
        <begin position="20"/>
        <end position="511"/>
    </location>
</feature>
<comment type="catalytic activity">
    <reaction evidence="4 6">
        <text>glucuronate acceptor + UDP-alpha-D-glucuronate = acceptor beta-D-glucuronoside + UDP + H(+)</text>
        <dbReference type="Rhea" id="RHEA:21032"/>
        <dbReference type="ChEBI" id="CHEBI:15378"/>
        <dbReference type="ChEBI" id="CHEBI:58052"/>
        <dbReference type="ChEBI" id="CHEBI:58223"/>
        <dbReference type="ChEBI" id="CHEBI:132367"/>
        <dbReference type="ChEBI" id="CHEBI:132368"/>
        <dbReference type="EC" id="2.4.1.17"/>
    </reaction>
</comment>
<proteinExistence type="inferred from homology"/>
<keyword evidence="6" id="KW-0812">Transmembrane</keyword>
<dbReference type="Gene3D" id="3.40.50.2000">
    <property type="entry name" value="Glycogen Phosphorylase B"/>
    <property type="match status" value="2"/>
</dbReference>
<dbReference type="Pfam" id="PF00201">
    <property type="entry name" value="UDPGT"/>
    <property type="match status" value="1"/>
</dbReference>
<keyword evidence="3 5" id="KW-0808">Transferase</keyword>
<evidence type="ECO:0000313" key="8">
    <source>
        <dbReference type="Proteomes" id="UP000614601"/>
    </source>
</evidence>
<comment type="subcellular location">
    <subcellularLocation>
        <location evidence="6">Membrane</location>
        <topology evidence="6">Single-pass membrane protein</topology>
    </subcellularLocation>
</comment>
<evidence type="ECO:0000256" key="2">
    <source>
        <dbReference type="ARBA" id="ARBA00022676"/>
    </source>
</evidence>
<reference evidence="7" key="1">
    <citation type="submission" date="2020-09" db="EMBL/GenBank/DDBJ databases">
        <authorList>
            <person name="Kikuchi T."/>
        </authorList>
    </citation>
    <scope>NUCLEOTIDE SEQUENCE</scope>
    <source>
        <strain evidence="7">SH1</strain>
    </source>
</reference>
<dbReference type="EMBL" id="CAJFDH010000002">
    <property type="protein sequence ID" value="CAD5210422.1"/>
    <property type="molecule type" value="Genomic_DNA"/>
</dbReference>
<gene>
    <name evidence="7" type="ORF">BOKJ2_LOCUS3183</name>
</gene>
<dbReference type="PANTHER" id="PTHR48043">
    <property type="entry name" value="EG:EG0003.4 PROTEIN-RELATED"/>
    <property type="match status" value="1"/>
</dbReference>
<keyword evidence="2 5" id="KW-0328">Glycosyltransferase</keyword>
<feature type="transmembrane region" description="Helical" evidence="6">
    <location>
        <begin position="479"/>
        <end position="503"/>
    </location>
</feature>
<dbReference type="OrthoDB" id="5835829at2759"/>
<dbReference type="EC" id="2.4.1.17" evidence="6"/>
<evidence type="ECO:0000256" key="1">
    <source>
        <dbReference type="ARBA" id="ARBA00009995"/>
    </source>
</evidence>
<keyword evidence="8" id="KW-1185">Reference proteome</keyword>
<comment type="caution">
    <text evidence="7">The sequence shown here is derived from an EMBL/GenBank/DDBJ whole genome shotgun (WGS) entry which is preliminary data.</text>
</comment>
<dbReference type="SUPFAM" id="SSF53756">
    <property type="entry name" value="UDP-Glycosyltransferase/glycogen phosphorylase"/>
    <property type="match status" value="1"/>
</dbReference>
<keyword evidence="6" id="KW-0472">Membrane</keyword>
<protein>
    <recommendedName>
        <fullName evidence="6">UDP-glucuronosyltransferase</fullName>
        <ecNumber evidence="6">2.4.1.17</ecNumber>
    </recommendedName>
</protein>
<evidence type="ECO:0000256" key="3">
    <source>
        <dbReference type="ARBA" id="ARBA00022679"/>
    </source>
</evidence>
<keyword evidence="6" id="KW-0732">Signal</keyword>
<dbReference type="InterPro" id="IPR002213">
    <property type="entry name" value="UDP_glucos_trans"/>
</dbReference>
<dbReference type="PANTHER" id="PTHR48043:SF23">
    <property type="entry name" value="UDP-GLUCURONOSYLTRANSFERASE"/>
    <property type="match status" value="1"/>
</dbReference>
<evidence type="ECO:0000256" key="4">
    <source>
        <dbReference type="ARBA" id="ARBA00047475"/>
    </source>
</evidence>
<dbReference type="EMBL" id="CAJFCW020000002">
    <property type="protein sequence ID" value="CAG9091319.1"/>
    <property type="molecule type" value="Genomic_DNA"/>
</dbReference>
<dbReference type="Proteomes" id="UP000783686">
    <property type="component" value="Unassembled WGS sequence"/>
</dbReference>
<dbReference type="AlphaFoldDB" id="A0A811K4Z4"/>
<dbReference type="PROSITE" id="PS00375">
    <property type="entry name" value="UDPGT"/>
    <property type="match status" value="1"/>
</dbReference>
<comment type="similarity">
    <text evidence="1 5">Belongs to the UDP-glycosyltransferase family.</text>
</comment>
<dbReference type="InterPro" id="IPR050271">
    <property type="entry name" value="UDP-glycosyltransferase"/>
</dbReference>
<dbReference type="FunFam" id="3.40.50.2000:FF:000021">
    <property type="entry name" value="UDP-glucuronosyltransferase"/>
    <property type="match status" value="1"/>
</dbReference>
<evidence type="ECO:0000313" key="7">
    <source>
        <dbReference type="EMBL" id="CAD5210422.1"/>
    </source>
</evidence>
<accession>A0A811K4Z4</accession>
<keyword evidence="6" id="KW-1133">Transmembrane helix</keyword>
<evidence type="ECO:0000256" key="6">
    <source>
        <dbReference type="RuleBase" id="RU362059"/>
    </source>
</evidence>
<dbReference type="CDD" id="cd03784">
    <property type="entry name" value="GT1_Gtf-like"/>
    <property type="match status" value="1"/>
</dbReference>
<dbReference type="InterPro" id="IPR035595">
    <property type="entry name" value="UDP_glycos_trans_CS"/>
</dbReference>
<dbReference type="Proteomes" id="UP000614601">
    <property type="component" value="Unassembled WGS sequence"/>
</dbReference>
<name>A0A811K4Z4_9BILA</name>
<sequence length="511" mass="58673">MFKLLTLILLSALALQLNGYKILVYTLRFGQSHVLFMGKIADVLAEAGHDVTFYQHEFYDKVKFVNCSKAKVVVRKRDFKVKPFPNFWETDGKSTKEWMMYQDIGEGIATACYHQLIDTNLTTQLRNENFDIAIGEHFDVCTFALFEVLGIKKHISAYATPMFPQAMTLLGHGITTSYLPAFNNYDMTYWDRLMAFLFLPVGFYSYDYIFEKPVRNAAYRAMGRELDVSAAFIRSSYAFVNGDEHLEFQQPTSQKIIYIGGITQHKIGPLSSKFKHIFGNSRRGVVLVSFGTVATAEVMPNRTKEMLAETFRQFPEITFLFKHADANDPIFKDIRNVAIEEWVPQKEVLAHPKTVGFITHGGLNSVSETAYHGVPAVCVPLFGDQERNCKMGEMRNILVTFPRNDLTPPRLIAALSEILNNTVIIESAQNMKHMMQNKPLSARDRVVKFTEHAVRHDIADVHDLRSRHLNTIQYYGIDVYVPILVILYFKLLIFWRCTMFVICKVFKLKRD</sequence>
<dbReference type="GO" id="GO:0016020">
    <property type="term" value="C:membrane"/>
    <property type="evidence" value="ECO:0007669"/>
    <property type="project" value="UniProtKB-SubCell"/>
</dbReference>
<organism evidence="7 8">
    <name type="scientific">Bursaphelenchus okinawaensis</name>
    <dbReference type="NCBI Taxonomy" id="465554"/>
    <lineage>
        <taxon>Eukaryota</taxon>
        <taxon>Metazoa</taxon>
        <taxon>Ecdysozoa</taxon>
        <taxon>Nematoda</taxon>
        <taxon>Chromadorea</taxon>
        <taxon>Rhabditida</taxon>
        <taxon>Tylenchina</taxon>
        <taxon>Tylenchomorpha</taxon>
        <taxon>Aphelenchoidea</taxon>
        <taxon>Aphelenchoididae</taxon>
        <taxon>Bursaphelenchus</taxon>
    </lineage>
</organism>
<evidence type="ECO:0000256" key="5">
    <source>
        <dbReference type="RuleBase" id="RU003718"/>
    </source>
</evidence>
<feature type="signal peptide" evidence="6">
    <location>
        <begin position="1"/>
        <end position="19"/>
    </location>
</feature>
<dbReference type="GO" id="GO:0015020">
    <property type="term" value="F:glucuronosyltransferase activity"/>
    <property type="evidence" value="ECO:0007669"/>
    <property type="project" value="UniProtKB-EC"/>
</dbReference>